<dbReference type="InterPro" id="IPR028888">
    <property type="entry name" value="MOCS2B_euk"/>
</dbReference>
<comment type="subunit">
    <text evidence="4">Heterotetramer; composed of 2 small (MOCS2A) and 2 large (MOCS2B) subunits.</text>
</comment>
<reference evidence="5 6" key="1">
    <citation type="submission" date="2020-11" db="EMBL/GenBank/DDBJ databases">
        <authorList>
            <person name="Wallbank WR R."/>
            <person name="Pardo Diaz C."/>
            <person name="Kozak K."/>
            <person name="Martin S."/>
            <person name="Jiggins C."/>
            <person name="Moest M."/>
            <person name="Warren A I."/>
            <person name="Generalovic N T."/>
            <person name="Byers J.R.P. K."/>
            <person name="Montejo-Kovacevich G."/>
            <person name="Yen C E."/>
        </authorList>
    </citation>
    <scope>NUCLEOTIDE SEQUENCE [LARGE SCALE GENOMIC DNA]</scope>
</reference>
<gene>
    <name evidence="4" type="primary">Mocs2</name>
    <name evidence="5" type="ORF">HERILL_LOCUS7101</name>
</gene>
<dbReference type="OMA" id="KIRSQWN"/>
<dbReference type="InterPro" id="IPR036563">
    <property type="entry name" value="MoaE_sf"/>
</dbReference>
<dbReference type="Gene3D" id="3.90.1170.40">
    <property type="entry name" value="Molybdopterin biosynthesis MoaE subunit"/>
    <property type="match status" value="1"/>
</dbReference>
<evidence type="ECO:0000256" key="2">
    <source>
        <dbReference type="ARBA" id="ARBA00022679"/>
    </source>
</evidence>
<dbReference type="InterPro" id="IPR003448">
    <property type="entry name" value="Mopterin_biosynth_MoaE"/>
</dbReference>
<dbReference type="UniPathway" id="UPA00344"/>
<keyword evidence="3 4" id="KW-0501">Molybdenum cofactor biosynthesis</keyword>
<evidence type="ECO:0000256" key="1">
    <source>
        <dbReference type="ARBA" id="ARBA00022490"/>
    </source>
</evidence>
<dbReference type="OrthoDB" id="5531344at2759"/>
<dbReference type="PANTHER" id="PTHR23404">
    <property type="entry name" value="MOLYBDOPTERIN SYNTHASE RELATED"/>
    <property type="match status" value="1"/>
</dbReference>
<keyword evidence="6" id="KW-1185">Reference proteome</keyword>
<dbReference type="Pfam" id="PF02391">
    <property type="entry name" value="MoaE"/>
    <property type="match status" value="1"/>
</dbReference>
<dbReference type="FunCoup" id="A0A7R8UPB1">
    <property type="interactions" value="586"/>
</dbReference>
<feature type="binding site" evidence="4">
    <location>
        <begin position="124"/>
        <end position="126"/>
    </location>
    <ligand>
        <name>substrate</name>
    </ligand>
</feature>
<dbReference type="EC" id="2.8.1.12" evidence="4"/>
<protein>
    <recommendedName>
        <fullName evidence="4">Molybdopterin synthase catalytic subunit</fullName>
        <ecNumber evidence="4">2.8.1.12</ecNumber>
    </recommendedName>
    <alternativeName>
        <fullName evidence="4">Molybdenum cofactor synthesis protein 2 large subunit</fullName>
    </alternativeName>
    <alternativeName>
        <fullName evidence="4">Molybdenum cofactor synthesis protein 2B</fullName>
        <shortName evidence="4">MOCS2B</shortName>
    </alternativeName>
</protein>
<organism evidence="5 6">
    <name type="scientific">Hermetia illucens</name>
    <name type="common">Black soldier fly</name>
    <dbReference type="NCBI Taxonomy" id="343691"/>
    <lineage>
        <taxon>Eukaryota</taxon>
        <taxon>Metazoa</taxon>
        <taxon>Ecdysozoa</taxon>
        <taxon>Arthropoda</taxon>
        <taxon>Hexapoda</taxon>
        <taxon>Insecta</taxon>
        <taxon>Pterygota</taxon>
        <taxon>Neoptera</taxon>
        <taxon>Endopterygota</taxon>
        <taxon>Diptera</taxon>
        <taxon>Brachycera</taxon>
        <taxon>Stratiomyomorpha</taxon>
        <taxon>Stratiomyidae</taxon>
        <taxon>Hermetiinae</taxon>
        <taxon>Hermetia</taxon>
    </lineage>
</organism>
<comment type="similarity">
    <text evidence="4">Belongs to the MoaE family. MOCS2B subfamily.</text>
</comment>
<dbReference type="EMBL" id="LR899011">
    <property type="protein sequence ID" value="CAD7084190.1"/>
    <property type="molecule type" value="Genomic_DNA"/>
</dbReference>
<dbReference type="GO" id="GO:0030366">
    <property type="term" value="F:molybdopterin synthase activity"/>
    <property type="evidence" value="ECO:0007669"/>
    <property type="project" value="UniProtKB-UniRule"/>
</dbReference>
<dbReference type="HAMAP" id="MF_03052">
    <property type="entry name" value="MOC2B"/>
    <property type="match status" value="1"/>
</dbReference>
<accession>A0A7R8UPB1</accession>
<dbReference type="InParanoid" id="A0A7R8UPB1"/>
<comment type="subcellular location">
    <subcellularLocation>
        <location evidence="4">Cytoplasm</location>
    </subcellularLocation>
</comment>
<comment type="pathway">
    <text evidence="4">Cofactor biosynthesis; molybdopterin biosynthesis.</text>
</comment>
<dbReference type="GO" id="GO:0006777">
    <property type="term" value="P:Mo-molybdopterin cofactor biosynthetic process"/>
    <property type="evidence" value="ECO:0007669"/>
    <property type="project" value="UniProtKB-UniRule"/>
</dbReference>
<comment type="miscellaneous">
    <text evidence="4">This protein is produced by a bicistronic gene which also produces the large subunit (MOCS2A).</text>
</comment>
<feature type="binding site" evidence="4">
    <location>
        <position position="117"/>
    </location>
    <ligand>
        <name>substrate</name>
    </ligand>
</feature>
<dbReference type="CDD" id="cd00756">
    <property type="entry name" value="MoaE"/>
    <property type="match status" value="1"/>
</dbReference>
<comment type="catalytic activity">
    <reaction evidence="4">
        <text>2 [molybdopterin-synthase sulfur-carrier protein]-C-terminal-Gly-aminoethanethioate + cyclic pyranopterin phosphate + H2O = molybdopterin + 2 [molybdopterin-synthase sulfur-carrier protein]-C-terminal Gly-Gly + 2 H(+)</text>
        <dbReference type="Rhea" id="RHEA:26333"/>
        <dbReference type="Rhea" id="RHEA-COMP:12202"/>
        <dbReference type="Rhea" id="RHEA-COMP:19907"/>
        <dbReference type="ChEBI" id="CHEBI:15377"/>
        <dbReference type="ChEBI" id="CHEBI:15378"/>
        <dbReference type="ChEBI" id="CHEBI:58698"/>
        <dbReference type="ChEBI" id="CHEBI:59648"/>
        <dbReference type="ChEBI" id="CHEBI:90778"/>
        <dbReference type="ChEBI" id="CHEBI:232372"/>
        <dbReference type="EC" id="2.8.1.12"/>
    </reaction>
</comment>
<keyword evidence="2 4" id="KW-0808">Transferase</keyword>
<sequence>MNFVQLENKKLDVNAINDLVAHESCGAISLFVGTTRDNFEDKKVISLEYEAFEPMAVKKMTAICEELRAKWPDIKNIAIFHRLGTVPVKEASVVIAVSSPHRETSLLSVQHAIDMLKSTVPIWKKELYEGNEAAWKENKELDTKEPARKSKRPKLNFAACSIENAPLPKNLVQITADDAEVSRRIHCFVEKKREEIDSQNISCFTEKLPTDDKQPVDEETCARVNSTVFKQKDSNGHLRVRRVQNEIGPQIKPDYASTLNKLMGNTSAIPKIKQEPFEQDQHDVPHGLEERIDNIDHFLGINPKPAPRNLFERVKNLEDRLLYLESISPEYYHFIGEKPSPDVIKKRKKPTYTVEDLDKFIEDMKKSVV</sequence>
<dbReference type="GO" id="GO:1990140">
    <property type="term" value="C:molybdopterin synthase complex"/>
    <property type="evidence" value="ECO:0007669"/>
    <property type="project" value="UniProtKB-UniRule"/>
</dbReference>
<evidence type="ECO:0000313" key="5">
    <source>
        <dbReference type="EMBL" id="CAD7084190.1"/>
    </source>
</evidence>
<evidence type="ECO:0000256" key="3">
    <source>
        <dbReference type="ARBA" id="ARBA00023150"/>
    </source>
</evidence>
<comment type="function">
    <text evidence="4">Catalytic subunit of the molybdopterin synthase complex, a complex that catalyzes the conversion of precursor Z into molybdopterin. Acts by mediating the incorporation of 2 sulfur atoms from thiocarboxylated MOCS2A into precursor Z to generate a dithiolene group.</text>
</comment>
<dbReference type="SUPFAM" id="SSF54690">
    <property type="entry name" value="Molybdopterin synthase subunit MoaE"/>
    <property type="match status" value="1"/>
</dbReference>
<proteinExistence type="inferred from homology"/>
<dbReference type="FunFam" id="3.90.1170.40:FF:000002">
    <property type="entry name" value="Molybdopterin synthase catalytic subunit"/>
    <property type="match status" value="1"/>
</dbReference>
<dbReference type="Proteomes" id="UP000594454">
    <property type="component" value="Chromosome 3"/>
</dbReference>
<dbReference type="AlphaFoldDB" id="A0A7R8UPB1"/>
<name>A0A7R8UPB1_HERIL</name>
<feature type="binding site" evidence="4">
    <location>
        <begin position="101"/>
        <end position="102"/>
    </location>
    <ligand>
        <name>substrate</name>
    </ligand>
</feature>
<keyword evidence="1 4" id="KW-0963">Cytoplasm</keyword>
<evidence type="ECO:0000313" key="6">
    <source>
        <dbReference type="Proteomes" id="UP000594454"/>
    </source>
</evidence>
<evidence type="ECO:0000256" key="4">
    <source>
        <dbReference type="HAMAP-Rule" id="MF_03052"/>
    </source>
</evidence>